<dbReference type="PANTHER" id="PTHR22883">
    <property type="entry name" value="ZINC FINGER DHHC DOMAIN CONTAINING PROTEIN"/>
    <property type="match status" value="1"/>
</dbReference>
<name>A0A9W3AYN1_BIOGL</name>
<feature type="transmembrane region" description="Helical" evidence="7">
    <location>
        <begin position="149"/>
        <end position="176"/>
    </location>
</feature>
<dbReference type="Pfam" id="PF01529">
    <property type="entry name" value="DHHC"/>
    <property type="match status" value="1"/>
</dbReference>
<evidence type="ECO:0000256" key="5">
    <source>
        <dbReference type="ARBA" id="ARBA00023136"/>
    </source>
</evidence>
<feature type="transmembrane region" description="Helical" evidence="7">
    <location>
        <begin position="21"/>
        <end position="45"/>
    </location>
</feature>
<dbReference type="GO" id="GO:0005783">
    <property type="term" value="C:endoplasmic reticulum"/>
    <property type="evidence" value="ECO:0007669"/>
    <property type="project" value="TreeGrafter"/>
</dbReference>
<evidence type="ECO:0000259" key="9">
    <source>
        <dbReference type="Pfam" id="PF01529"/>
    </source>
</evidence>
<evidence type="ECO:0000256" key="2">
    <source>
        <dbReference type="ARBA" id="ARBA00022679"/>
    </source>
</evidence>
<evidence type="ECO:0000256" key="6">
    <source>
        <dbReference type="ARBA" id="ARBA00023315"/>
    </source>
</evidence>
<keyword evidence="10" id="KW-1185">Reference proteome</keyword>
<sequence>MADSLQNEGSRKHGWDCPWHFLQMLAWTVILYFIIIHFGCFIPALTPSTHIPLYCVTTFFVLGLILTMFVATTLDPADYAVRIKGGNKHVPSLDRTKHKHVIENQSCALCQVDVGPKSKHCSACNKCVSGFDHHCKWLNNCVGDRNYNWFFATLVFAILSSSIVICIGLLVFIAYFTDKTNGSLLIAYQDMNSSSTAASLQMFSRPVADGVYLSIDILTVILASIAFGFLVHLTQFHVWLIYKNMSTYDFIIMQREKQLEKEESSLKEIPPASRPQPLKMNKVTPSKNSSFEKTLSRSEEEMQRKQRSERGETPPPQTKPIRESKFHHQNGGEDSHTGVKKMKRKKKKKLLSSPEQEMEISAVDNPTMYFKNGQSPRDDWHCQSPSRRNIPSSPSSDLLCSSDLNQNPRQHHYRPLPSLRASSDVEDNDEENEELNTTHMFQLHPDAELNPDGSINYSHAKNILPLTPVPKRKWEPEVPPLDLMALRGSVESTNSYVPYSATVRSTDTYTFINETKIHKPLKTLPELQYDSAF</sequence>
<feature type="region of interest" description="Disordered" evidence="8">
    <location>
        <begin position="262"/>
        <end position="432"/>
    </location>
</feature>
<comment type="similarity">
    <text evidence="7">Belongs to the DHHC palmitoyltransferase family.</text>
</comment>
<keyword evidence="4 7" id="KW-1133">Transmembrane helix</keyword>
<dbReference type="Proteomes" id="UP001165740">
    <property type="component" value="Chromosome 7"/>
</dbReference>
<dbReference type="PANTHER" id="PTHR22883:SF203">
    <property type="entry name" value="PALMITOYLTRANSFERASE"/>
    <property type="match status" value="1"/>
</dbReference>
<evidence type="ECO:0000256" key="4">
    <source>
        <dbReference type="ARBA" id="ARBA00022989"/>
    </source>
</evidence>
<keyword evidence="5 7" id="KW-0472">Membrane</keyword>
<comment type="subcellular location">
    <subcellularLocation>
        <location evidence="1">Membrane</location>
        <topology evidence="1">Multi-pass membrane protein</topology>
    </subcellularLocation>
</comment>
<organism evidence="10 11">
    <name type="scientific">Biomphalaria glabrata</name>
    <name type="common">Bloodfluke planorb</name>
    <name type="synonym">Freshwater snail</name>
    <dbReference type="NCBI Taxonomy" id="6526"/>
    <lineage>
        <taxon>Eukaryota</taxon>
        <taxon>Metazoa</taxon>
        <taxon>Spiralia</taxon>
        <taxon>Lophotrochozoa</taxon>
        <taxon>Mollusca</taxon>
        <taxon>Gastropoda</taxon>
        <taxon>Heterobranchia</taxon>
        <taxon>Euthyneura</taxon>
        <taxon>Panpulmonata</taxon>
        <taxon>Hygrophila</taxon>
        <taxon>Lymnaeoidea</taxon>
        <taxon>Planorbidae</taxon>
        <taxon>Biomphalaria</taxon>
    </lineage>
</organism>
<dbReference type="EC" id="2.3.1.225" evidence="7"/>
<evidence type="ECO:0000313" key="12">
    <source>
        <dbReference type="RefSeq" id="XP_055892328.1"/>
    </source>
</evidence>
<dbReference type="GO" id="GO:0006612">
    <property type="term" value="P:protein targeting to membrane"/>
    <property type="evidence" value="ECO:0007669"/>
    <property type="project" value="TreeGrafter"/>
</dbReference>
<feature type="compositionally biased region" description="Polar residues" evidence="8">
    <location>
        <begin position="283"/>
        <end position="293"/>
    </location>
</feature>
<comment type="domain">
    <text evidence="7">The DHHC domain is required for palmitoyltransferase activity.</text>
</comment>
<dbReference type="PROSITE" id="PS50216">
    <property type="entry name" value="DHHC"/>
    <property type="match status" value="1"/>
</dbReference>
<feature type="compositionally biased region" description="Basic and acidic residues" evidence="8">
    <location>
        <begin position="320"/>
        <end position="337"/>
    </location>
</feature>
<keyword evidence="2 7" id="KW-0808">Transferase</keyword>
<evidence type="ECO:0000256" key="3">
    <source>
        <dbReference type="ARBA" id="ARBA00022692"/>
    </source>
</evidence>
<evidence type="ECO:0000313" key="11">
    <source>
        <dbReference type="RefSeq" id="XP_055892327.1"/>
    </source>
</evidence>
<feature type="transmembrane region" description="Helical" evidence="7">
    <location>
        <begin position="211"/>
        <end position="233"/>
    </location>
</feature>
<protein>
    <recommendedName>
        <fullName evidence="7">Palmitoyltransferase</fullName>
        <ecNumber evidence="7">2.3.1.225</ecNumber>
    </recommendedName>
</protein>
<dbReference type="GO" id="GO:0019706">
    <property type="term" value="F:protein-cysteine S-palmitoyltransferase activity"/>
    <property type="evidence" value="ECO:0007669"/>
    <property type="project" value="UniProtKB-EC"/>
</dbReference>
<feature type="domain" description="Palmitoyltransferase DHHC" evidence="9">
    <location>
        <begin position="102"/>
        <end position="251"/>
    </location>
</feature>
<dbReference type="AlphaFoldDB" id="A0A9W3AYN1"/>
<feature type="compositionally biased region" description="Basic and acidic residues" evidence="8">
    <location>
        <begin position="294"/>
        <end position="312"/>
    </location>
</feature>
<accession>A0A9W3AYN1</accession>
<dbReference type="GeneID" id="106076166"/>
<evidence type="ECO:0000313" key="10">
    <source>
        <dbReference type="Proteomes" id="UP001165740"/>
    </source>
</evidence>
<evidence type="ECO:0000256" key="8">
    <source>
        <dbReference type="SAM" id="MobiDB-lite"/>
    </source>
</evidence>
<reference evidence="11 12" key="1">
    <citation type="submission" date="2025-04" db="UniProtKB">
        <authorList>
            <consortium name="RefSeq"/>
        </authorList>
    </citation>
    <scope>IDENTIFICATION</scope>
</reference>
<feature type="transmembrane region" description="Helical" evidence="7">
    <location>
        <begin position="51"/>
        <end position="74"/>
    </location>
</feature>
<dbReference type="GO" id="GO:0005794">
    <property type="term" value="C:Golgi apparatus"/>
    <property type="evidence" value="ECO:0007669"/>
    <property type="project" value="TreeGrafter"/>
</dbReference>
<evidence type="ECO:0000256" key="1">
    <source>
        <dbReference type="ARBA" id="ARBA00004141"/>
    </source>
</evidence>
<dbReference type="RefSeq" id="XP_055892328.1">
    <property type="nucleotide sequence ID" value="XM_056036353.1"/>
</dbReference>
<comment type="catalytic activity">
    <reaction evidence="7">
        <text>L-cysteinyl-[protein] + hexadecanoyl-CoA = S-hexadecanoyl-L-cysteinyl-[protein] + CoA</text>
        <dbReference type="Rhea" id="RHEA:36683"/>
        <dbReference type="Rhea" id="RHEA-COMP:10131"/>
        <dbReference type="Rhea" id="RHEA-COMP:11032"/>
        <dbReference type="ChEBI" id="CHEBI:29950"/>
        <dbReference type="ChEBI" id="CHEBI:57287"/>
        <dbReference type="ChEBI" id="CHEBI:57379"/>
        <dbReference type="ChEBI" id="CHEBI:74151"/>
        <dbReference type="EC" id="2.3.1.225"/>
    </reaction>
</comment>
<dbReference type="GO" id="GO:0016020">
    <property type="term" value="C:membrane"/>
    <property type="evidence" value="ECO:0007669"/>
    <property type="project" value="UniProtKB-SubCell"/>
</dbReference>
<dbReference type="RefSeq" id="XP_055892327.1">
    <property type="nucleotide sequence ID" value="XM_056036352.1"/>
</dbReference>
<keyword evidence="3 7" id="KW-0812">Transmembrane</keyword>
<proteinExistence type="inferred from homology"/>
<gene>
    <name evidence="11 12" type="primary">LOC106076166</name>
</gene>
<dbReference type="InterPro" id="IPR001594">
    <property type="entry name" value="Palmitoyltrfase_DHHC"/>
</dbReference>
<dbReference type="InterPro" id="IPR039859">
    <property type="entry name" value="PFA4/ZDH16/20/ERF2-like"/>
</dbReference>
<dbReference type="OMA" id="IPKRKWP"/>
<feature type="compositionally biased region" description="Basic residues" evidence="8">
    <location>
        <begin position="338"/>
        <end position="350"/>
    </location>
</feature>
<evidence type="ECO:0000256" key="7">
    <source>
        <dbReference type="RuleBase" id="RU079119"/>
    </source>
</evidence>
<dbReference type="OrthoDB" id="9909019at2759"/>
<keyword evidence="6 7" id="KW-0012">Acyltransferase</keyword>
<feature type="compositionally biased region" description="Low complexity" evidence="8">
    <location>
        <begin position="384"/>
        <end position="404"/>
    </location>
</feature>